<feature type="transmembrane region" description="Helical" evidence="6">
    <location>
        <begin position="87"/>
        <end position="109"/>
    </location>
</feature>
<evidence type="ECO:0000256" key="4">
    <source>
        <dbReference type="ARBA" id="ARBA00022989"/>
    </source>
</evidence>
<dbReference type="GO" id="GO:0022857">
    <property type="term" value="F:transmembrane transporter activity"/>
    <property type="evidence" value="ECO:0007669"/>
    <property type="project" value="InterPro"/>
</dbReference>
<proteinExistence type="inferred from homology"/>
<dbReference type="InterPro" id="IPR050638">
    <property type="entry name" value="AA-Vitamin_Transporters"/>
</dbReference>
<evidence type="ECO:0000256" key="3">
    <source>
        <dbReference type="ARBA" id="ARBA00022692"/>
    </source>
</evidence>
<dbReference type="InterPro" id="IPR037185">
    <property type="entry name" value="EmrE-like"/>
</dbReference>
<feature type="transmembrane region" description="Helical" evidence="6">
    <location>
        <begin position="63"/>
        <end position="81"/>
    </location>
</feature>
<feature type="domain" description="EamA" evidence="7">
    <location>
        <begin position="147"/>
        <end position="281"/>
    </location>
</feature>
<keyword evidence="9" id="KW-1185">Reference proteome</keyword>
<feature type="transmembrane region" description="Helical" evidence="6">
    <location>
        <begin position="121"/>
        <end position="139"/>
    </location>
</feature>
<evidence type="ECO:0000256" key="5">
    <source>
        <dbReference type="ARBA" id="ARBA00023136"/>
    </source>
</evidence>
<keyword evidence="5 6" id="KW-0472">Membrane</keyword>
<evidence type="ECO:0000256" key="1">
    <source>
        <dbReference type="ARBA" id="ARBA00004141"/>
    </source>
</evidence>
<dbReference type="GO" id="GO:0016020">
    <property type="term" value="C:membrane"/>
    <property type="evidence" value="ECO:0007669"/>
    <property type="project" value="UniProtKB-SubCell"/>
</dbReference>
<evidence type="ECO:0000313" key="9">
    <source>
        <dbReference type="Proteomes" id="UP000537130"/>
    </source>
</evidence>
<evidence type="ECO:0000259" key="7">
    <source>
        <dbReference type="Pfam" id="PF00892"/>
    </source>
</evidence>
<dbReference type="RefSeq" id="WP_183409351.1">
    <property type="nucleotide sequence ID" value="NZ_JACHWY010000001.1"/>
</dbReference>
<dbReference type="Pfam" id="PF00892">
    <property type="entry name" value="EamA"/>
    <property type="match status" value="2"/>
</dbReference>
<reference evidence="8 9" key="1">
    <citation type="submission" date="2020-08" db="EMBL/GenBank/DDBJ databases">
        <title>Genomic Encyclopedia of Type Strains, Phase III (KMG-III): the genomes of soil and plant-associated and newly described type strains.</title>
        <authorList>
            <person name="Whitman W."/>
        </authorList>
    </citation>
    <scope>NUCLEOTIDE SEQUENCE [LARGE SCALE GENOMIC DNA]</scope>
    <source>
        <strain evidence="8 9">CECT 8654</strain>
    </source>
</reference>
<dbReference type="AlphaFoldDB" id="A0A7W4Z681"/>
<dbReference type="Proteomes" id="UP000537130">
    <property type="component" value="Unassembled WGS sequence"/>
</dbReference>
<protein>
    <submittedName>
        <fullName evidence="8">Drug/metabolite transporter (DMT)-like permease</fullName>
    </submittedName>
</protein>
<dbReference type="PANTHER" id="PTHR32322">
    <property type="entry name" value="INNER MEMBRANE TRANSPORTER"/>
    <property type="match status" value="1"/>
</dbReference>
<dbReference type="InterPro" id="IPR000620">
    <property type="entry name" value="EamA_dom"/>
</dbReference>
<comment type="similarity">
    <text evidence="2">Belongs to the EamA transporter family.</text>
</comment>
<feature type="transmembrane region" description="Helical" evidence="6">
    <location>
        <begin position="5"/>
        <end position="21"/>
    </location>
</feature>
<feature type="transmembrane region" description="Helical" evidence="6">
    <location>
        <begin position="267"/>
        <end position="285"/>
    </location>
</feature>
<organism evidence="8 9">
    <name type="scientific">Litorivivens lipolytica</name>
    <dbReference type="NCBI Taxonomy" id="1524264"/>
    <lineage>
        <taxon>Bacteria</taxon>
        <taxon>Pseudomonadati</taxon>
        <taxon>Pseudomonadota</taxon>
        <taxon>Gammaproteobacteria</taxon>
        <taxon>Litorivivens</taxon>
    </lineage>
</organism>
<evidence type="ECO:0000256" key="6">
    <source>
        <dbReference type="SAM" id="Phobius"/>
    </source>
</evidence>
<dbReference type="EMBL" id="JACHWY010000001">
    <property type="protein sequence ID" value="MBB3046670.1"/>
    <property type="molecule type" value="Genomic_DNA"/>
</dbReference>
<dbReference type="PRINTS" id="PR01035">
    <property type="entry name" value="TCRTETA"/>
</dbReference>
<name>A0A7W4Z681_9GAMM</name>
<feature type="transmembrane region" description="Helical" evidence="6">
    <location>
        <begin position="145"/>
        <end position="166"/>
    </location>
</feature>
<feature type="transmembrane region" description="Helical" evidence="6">
    <location>
        <begin position="178"/>
        <end position="198"/>
    </location>
</feature>
<sequence>MGPPLAYLIVIAVWATTPLAIKLSSDYYAPFTAAVMRFALASLIACTLVALFHGGSGLKRRHWKAYAFASLGIFPNMPLVYSATGYISSGLISVMLATSPFVMGLLSIVILKKNPFTPLRVLGLSIALAGLLVIVEQQLTLGGDAWIGLLLMVASTLMFSLSNVLVKHVDTQGIDPLEQSLGAMVFALPGLLLCFALSKDELPPLALNTSTWAVIYLAGVASILGFMAFFYVLRTLPFELVGLVPLITPVMAMALGVWVAGETVSESLKLGSLLILSGLAVYELLPSILKKIRGPSVVVCTGAGCPQNQ</sequence>
<evidence type="ECO:0000256" key="2">
    <source>
        <dbReference type="ARBA" id="ARBA00007362"/>
    </source>
</evidence>
<comment type="subcellular location">
    <subcellularLocation>
        <location evidence="1">Membrane</location>
        <topology evidence="1">Multi-pass membrane protein</topology>
    </subcellularLocation>
</comment>
<dbReference type="InterPro" id="IPR001958">
    <property type="entry name" value="Tet-R_TetA/multi-R_MdtG-like"/>
</dbReference>
<feature type="transmembrane region" description="Helical" evidence="6">
    <location>
        <begin position="240"/>
        <end position="261"/>
    </location>
</feature>
<feature type="domain" description="EamA" evidence="7">
    <location>
        <begin position="7"/>
        <end position="135"/>
    </location>
</feature>
<feature type="transmembrane region" description="Helical" evidence="6">
    <location>
        <begin position="27"/>
        <end position="51"/>
    </location>
</feature>
<comment type="caution">
    <text evidence="8">The sequence shown here is derived from an EMBL/GenBank/DDBJ whole genome shotgun (WGS) entry which is preliminary data.</text>
</comment>
<gene>
    <name evidence="8" type="ORF">FHR99_000906</name>
</gene>
<keyword evidence="4 6" id="KW-1133">Transmembrane helix</keyword>
<feature type="transmembrane region" description="Helical" evidence="6">
    <location>
        <begin position="210"/>
        <end position="233"/>
    </location>
</feature>
<keyword evidence="3 6" id="KW-0812">Transmembrane</keyword>
<evidence type="ECO:0000313" key="8">
    <source>
        <dbReference type="EMBL" id="MBB3046670.1"/>
    </source>
</evidence>
<dbReference type="SUPFAM" id="SSF103481">
    <property type="entry name" value="Multidrug resistance efflux transporter EmrE"/>
    <property type="match status" value="2"/>
</dbReference>
<dbReference type="PANTHER" id="PTHR32322:SF2">
    <property type="entry name" value="EAMA DOMAIN-CONTAINING PROTEIN"/>
    <property type="match status" value="1"/>
</dbReference>
<accession>A0A7W4Z681</accession>